<name>A0AAV6MP73_9ROSI</name>
<sequence length="143" mass="15597">MASSPAMSSPFEWLTLTAELPPTTLRHLIRLDQLNPIVVVCLCPLECALSADCKHIPMDLCHQKPPASIPTSTDLPKQLPTAPTRHVSKLGLSPRLPPRKSFPTNSIFTSCSDYEGNSLKPITRDPHSHSTLPSSKRPLGGRT</sequence>
<feature type="non-terminal residue" evidence="2">
    <location>
        <position position="1"/>
    </location>
</feature>
<feature type="region of interest" description="Disordered" evidence="1">
    <location>
        <begin position="67"/>
        <end position="143"/>
    </location>
</feature>
<keyword evidence="3" id="KW-1185">Reference proteome</keyword>
<comment type="caution">
    <text evidence="2">The sequence shown here is derived from an EMBL/GenBank/DDBJ whole genome shotgun (WGS) entry which is preliminary data.</text>
</comment>
<dbReference type="EMBL" id="JAGKQH010000013">
    <property type="protein sequence ID" value="KAG6583624.1"/>
    <property type="molecule type" value="Genomic_DNA"/>
</dbReference>
<reference evidence="2 3" key="1">
    <citation type="journal article" date="2021" name="Hortic Res">
        <title>The domestication of Cucurbita argyrosperma as revealed by the genome of its wild relative.</title>
        <authorList>
            <person name="Barrera-Redondo J."/>
            <person name="Sanchez-de la Vega G."/>
            <person name="Aguirre-Liguori J.A."/>
            <person name="Castellanos-Morales G."/>
            <person name="Gutierrez-Guerrero Y.T."/>
            <person name="Aguirre-Dugua X."/>
            <person name="Aguirre-Planter E."/>
            <person name="Tenaillon M.I."/>
            <person name="Lira-Saade R."/>
            <person name="Eguiarte L.E."/>
        </authorList>
    </citation>
    <scope>NUCLEOTIDE SEQUENCE [LARGE SCALE GENOMIC DNA]</scope>
    <source>
        <strain evidence="2">JBR-2021</strain>
    </source>
</reference>
<evidence type="ECO:0000313" key="3">
    <source>
        <dbReference type="Proteomes" id="UP000685013"/>
    </source>
</evidence>
<evidence type="ECO:0000256" key="1">
    <source>
        <dbReference type="SAM" id="MobiDB-lite"/>
    </source>
</evidence>
<evidence type="ECO:0000313" key="2">
    <source>
        <dbReference type="EMBL" id="KAG6583624.1"/>
    </source>
</evidence>
<organism evidence="2 3">
    <name type="scientific">Cucurbita argyrosperma subsp. sororia</name>
    <dbReference type="NCBI Taxonomy" id="37648"/>
    <lineage>
        <taxon>Eukaryota</taxon>
        <taxon>Viridiplantae</taxon>
        <taxon>Streptophyta</taxon>
        <taxon>Embryophyta</taxon>
        <taxon>Tracheophyta</taxon>
        <taxon>Spermatophyta</taxon>
        <taxon>Magnoliopsida</taxon>
        <taxon>eudicotyledons</taxon>
        <taxon>Gunneridae</taxon>
        <taxon>Pentapetalae</taxon>
        <taxon>rosids</taxon>
        <taxon>fabids</taxon>
        <taxon>Cucurbitales</taxon>
        <taxon>Cucurbitaceae</taxon>
        <taxon>Cucurbiteae</taxon>
        <taxon>Cucurbita</taxon>
    </lineage>
</organism>
<dbReference type="AlphaFoldDB" id="A0AAV6MP73"/>
<feature type="compositionally biased region" description="Polar residues" evidence="1">
    <location>
        <begin position="102"/>
        <end position="112"/>
    </location>
</feature>
<dbReference type="Proteomes" id="UP000685013">
    <property type="component" value="Chromosome 13"/>
</dbReference>
<accession>A0AAV6MP73</accession>
<gene>
    <name evidence="2" type="ORF">SDJN03_19556</name>
</gene>
<protein>
    <submittedName>
        <fullName evidence="2">Uncharacterized protein</fullName>
    </submittedName>
</protein>
<proteinExistence type="predicted"/>